<dbReference type="GO" id="GO:0006261">
    <property type="term" value="P:DNA-templated DNA replication"/>
    <property type="evidence" value="ECO:0007669"/>
    <property type="project" value="TreeGrafter"/>
</dbReference>
<dbReference type="InterPro" id="IPR001789">
    <property type="entry name" value="Sig_transdc_resp-reg_receiver"/>
</dbReference>
<evidence type="ECO:0000256" key="3">
    <source>
        <dbReference type="PROSITE-ProRule" id="PRU00169"/>
    </source>
</evidence>
<dbReference type="Pfam" id="PF09739">
    <property type="entry name" value="MCM_bind"/>
    <property type="match status" value="1"/>
</dbReference>
<dbReference type="PROSITE" id="PS50110">
    <property type="entry name" value="RESPONSE_REGULATORY"/>
    <property type="match status" value="1"/>
</dbReference>
<dbReference type="Pfam" id="PF24896">
    <property type="entry name" value="Receiver_CRE1"/>
    <property type="match status" value="1"/>
</dbReference>
<keyword evidence="3" id="KW-0597">Phosphoprotein</keyword>
<evidence type="ECO:0000313" key="6">
    <source>
        <dbReference type="Proteomes" id="UP000306102"/>
    </source>
</evidence>
<dbReference type="EMBL" id="SDRB02012255">
    <property type="protein sequence ID" value="THF98236.1"/>
    <property type="molecule type" value="Genomic_DNA"/>
</dbReference>
<dbReference type="AlphaFoldDB" id="A0A4V3WJT8"/>
<dbReference type="InterPro" id="IPR056839">
    <property type="entry name" value="Receiver_AHK4/CRE1_1st"/>
</dbReference>
<dbReference type="GO" id="GO:0005634">
    <property type="term" value="C:nucleus"/>
    <property type="evidence" value="ECO:0007669"/>
    <property type="project" value="UniProtKB-SubCell"/>
</dbReference>
<feature type="domain" description="Response regulatory" evidence="4">
    <location>
        <begin position="1"/>
        <end position="71"/>
    </location>
</feature>
<proteinExistence type="predicted"/>
<comment type="caution">
    <text evidence="5">The sequence shown here is derived from an EMBL/GenBank/DDBJ whole genome shotgun (WGS) entry which is preliminary data.</text>
</comment>
<comment type="subcellular location">
    <subcellularLocation>
        <location evidence="1">Nucleus</location>
    </subcellularLocation>
</comment>
<gene>
    <name evidence="5" type="ORF">TEA_000445</name>
</gene>
<keyword evidence="6" id="KW-1185">Reference proteome</keyword>
<evidence type="ECO:0000256" key="2">
    <source>
        <dbReference type="ARBA" id="ARBA00023242"/>
    </source>
</evidence>
<dbReference type="STRING" id="542762.A0A4V3WJT8"/>
<reference evidence="5 6" key="1">
    <citation type="journal article" date="2018" name="Proc. Natl. Acad. Sci. U.S.A.">
        <title>Draft genome sequence of Camellia sinensis var. sinensis provides insights into the evolution of the tea genome and tea quality.</title>
        <authorList>
            <person name="Wei C."/>
            <person name="Yang H."/>
            <person name="Wang S."/>
            <person name="Zhao J."/>
            <person name="Liu C."/>
            <person name="Gao L."/>
            <person name="Xia E."/>
            <person name="Lu Y."/>
            <person name="Tai Y."/>
            <person name="She G."/>
            <person name="Sun J."/>
            <person name="Cao H."/>
            <person name="Tong W."/>
            <person name="Gao Q."/>
            <person name="Li Y."/>
            <person name="Deng W."/>
            <person name="Jiang X."/>
            <person name="Wang W."/>
            <person name="Chen Q."/>
            <person name="Zhang S."/>
            <person name="Li H."/>
            <person name="Wu J."/>
            <person name="Wang P."/>
            <person name="Li P."/>
            <person name="Shi C."/>
            <person name="Zheng F."/>
            <person name="Jian J."/>
            <person name="Huang B."/>
            <person name="Shan D."/>
            <person name="Shi M."/>
            <person name="Fang C."/>
            <person name="Yue Y."/>
            <person name="Li F."/>
            <person name="Li D."/>
            <person name="Wei S."/>
            <person name="Han B."/>
            <person name="Jiang C."/>
            <person name="Yin Y."/>
            <person name="Xia T."/>
            <person name="Zhang Z."/>
            <person name="Bennetzen J.L."/>
            <person name="Zhao S."/>
            <person name="Wan X."/>
        </authorList>
    </citation>
    <scope>NUCLEOTIDE SEQUENCE [LARGE SCALE GENOMIC DNA]</scope>
    <source>
        <strain evidence="6">cv. Shuchazao</strain>
        <tissue evidence="5">Leaf</tissue>
    </source>
</reference>
<dbReference type="PANTHER" id="PTHR13489">
    <property type="entry name" value="MINI-CHROMOSOME MAINTENANCE COMPLEX-BINDING PROTEIN"/>
    <property type="match status" value="1"/>
</dbReference>
<accession>A0A4V3WJT8</accession>
<dbReference type="Proteomes" id="UP000306102">
    <property type="component" value="Unassembled WGS sequence"/>
</dbReference>
<dbReference type="InterPro" id="IPR019140">
    <property type="entry name" value="MCM_complex-bd"/>
</dbReference>
<evidence type="ECO:0000259" key="4">
    <source>
        <dbReference type="PROSITE" id="PS50110"/>
    </source>
</evidence>
<name>A0A4V3WJT8_CAMSN</name>
<feature type="modified residue" description="4-aspartylphosphate" evidence="3">
    <location>
        <position position="2"/>
    </location>
</feature>
<organism evidence="5 6">
    <name type="scientific">Camellia sinensis var. sinensis</name>
    <name type="common">China tea</name>
    <dbReference type="NCBI Taxonomy" id="542762"/>
    <lineage>
        <taxon>Eukaryota</taxon>
        <taxon>Viridiplantae</taxon>
        <taxon>Streptophyta</taxon>
        <taxon>Embryophyta</taxon>
        <taxon>Tracheophyta</taxon>
        <taxon>Spermatophyta</taxon>
        <taxon>Magnoliopsida</taxon>
        <taxon>eudicotyledons</taxon>
        <taxon>Gunneridae</taxon>
        <taxon>Pentapetalae</taxon>
        <taxon>asterids</taxon>
        <taxon>Ericales</taxon>
        <taxon>Theaceae</taxon>
        <taxon>Camellia</taxon>
    </lineage>
</organism>
<evidence type="ECO:0000313" key="5">
    <source>
        <dbReference type="EMBL" id="THF98236.1"/>
    </source>
</evidence>
<dbReference type="GO" id="GO:0000160">
    <property type="term" value="P:phosphorelay signal transduction system"/>
    <property type="evidence" value="ECO:0007669"/>
    <property type="project" value="InterPro"/>
</dbReference>
<evidence type="ECO:0000256" key="1">
    <source>
        <dbReference type="ARBA" id="ARBA00004123"/>
    </source>
</evidence>
<keyword evidence="2" id="KW-0539">Nucleus</keyword>
<dbReference type="GO" id="GO:0003682">
    <property type="term" value="F:chromatin binding"/>
    <property type="evidence" value="ECO:0007669"/>
    <property type="project" value="TreeGrafter"/>
</dbReference>
<dbReference type="PANTHER" id="PTHR13489:SF0">
    <property type="entry name" value="MINI-CHROMOSOME MAINTENANCE COMPLEX-BINDING PROTEIN"/>
    <property type="match status" value="1"/>
</dbReference>
<protein>
    <recommendedName>
        <fullName evidence="4">Response regulatory domain-containing protein</fullName>
    </recommendedName>
</protein>
<sequence>MDARLPFHRLLEELRSKGRKEVPEKLPKIFLLTTSISNTERNELKLAGLVDNVLMKPLRLNMLIFCFKEVLGIGKKRQRNRGKPLTGNLLRNKRILVVDENVINRNWLKVLDHEIQDSPCTKKMKMGRLPCLLIWRSQQLRELVLVQVYDSLEADLKLNDVFEFVGVLTFNLEPSVDKDDSDEFTSTLCEDELSHSPPSKVEYDFKYYKMEMEADVQLLILSEGKSNILSADLVLPFCPLSVESCEIGDAEALKA</sequence>